<gene>
    <name evidence="2" type="ORF">CcaverHIS019_0607540</name>
</gene>
<evidence type="ECO:0000259" key="1">
    <source>
        <dbReference type="PROSITE" id="PS50181"/>
    </source>
</evidence>
<dbReference type="SUPFAM" id="SSF81383">
    <property type="entry name" value="F-box domain"/>
    <property type="match status" value="1"/>
</dbReference>
<dbReference type="PROSITE" id="PS50181">
    <property type="entry name" value="FBOX"/>
    <property type="match status" value="1"/>
</dbReference>
<accession>A0AA48L9C4</accession>
<keyword evidence="3" id="KW-1185">Reference proteome</keyword>
<dbReference type="RefSeq" id="XP_060459560.1">
    <property type="nucleotide sequence ID" value="XM_060603248.1"/>
</dbReference>
<dbReference type="InterPro" id="IPR001810">
    <property type="entry name" value="F-box_dom"/>
</dbReference>
<protein>
    <recommendedName>
        <fullName evidence="1">F-box domain-containing protein</fullName>
    </recommendedName>
</protein>
<evidence type="ECO:0000313" key="2">
    <source>
        <dbReference type="EMBL" id="BEI94295.1"/>
    </source>
</evidence>
<dbReference type="Proteomes" id="UP001233271">
    <property type="component" value="Chromosome 6"/>
</dbReference>
<organism evidence="2 3">
    <name type="scientific">Cutaneotrichosporon cavernicola</name>
    <dbReference type="NCBI Taxonomy" id="279322"/>
    <lineage>
        <taxon>Eukaryota</taxon>
        <taxon>Fungi</taxon>
        <taxon>Dikarya</taxon>
        <taxon>Basidiomycota</taxon>
        <taxon>Agaricomycotina</taxon>
        <taxon>Tremellomycetes</taxon>
        <taxon>Trichosporonales</taxon>
        <taxon>Trichosporonaceae</taxon>
        <taxon>Cutaneotrichosporon</taxon>
    </lineage>
</organism>
<dbReference type="AlphaFoldDB" id="A0AA48L9C4"/>
<proteinExistence type="predicted"/>
<reference evidence="2" key="1">
    <citation type="journal article" date="2023" name="BMC Genomics">
        <title>Chromosome-level genome assemblies of Cutaneotrichosporon spp. (Trichosporonales, Basidiomycota) reveal imbalanced evolution between nucleotide sequences and chromosome synteny.</title>
        <authorList>
            <person name="Kobayashi Y."/>
            <person name="Kayamori A."/>
            <person name="Aoki K."/>
            <person name="Shiwa Y."/>
            <person name="Matsutani M."/>
            <person name="Fujita N."/>
            <person name="Sugita T."/>
            <person name="Iwasaki W."/>
            <person name="Tanaka N."/>
            <person name="Takashima M."/>
        </authorList>
    </citation>
    <scope>NUCLEOTIDE SEQUENCE</scope>
    <source>
        <strain evidence="2">HIS019</strain>
    </source>
</reference>
<dbReference type="KEGG" id="ccac:CcaHIS019_0607540"/>
<feature type="domain" description="F-box" evidence="1">
    <location>
        <begin position="16"/>
        <end position="61"/>
    </location>
</feature>
<dbReference type="EMBL" id="AP028217">
    <property type="protein sequence ID" value="BEI94295.1"/>
    <property type="molecule type" value="Genomic_DNA"/>
</dbReference>
<dbReference type="GeneID" id="85498165"/>
<name>A0AA48L9C4_9TREE</name>
<sequence length="308" mass="34072">METSNGDPSSPDEPTRLGLDTLPPEVLEVVFGYLPRADLATVLGVNARLLTTAYPILYKHLWLGAHLPSFRPGVRGLNPLNYIHSVHVAQHDPSECSSLPPCSSSGSILSLPSSSHPNIRDICPLTRLGFSTIVIRNAPLLYHRVTYSFHALSVPRAIIAFSPDSAVVGSNFKFEVSPDGPNGFLRRMPNADTAVTWVGRLFSPPVFDALRRRCPALRTLSIVNVEALDPVAVVQHGDNVGPVVRRWIRTVVRRMDGWAYRDTGGLDAQDNAQEKVTVRCLALDEFINEEMNRGTDRVTRDEVESWFE</sequence>
<dbReference type="InterPro" id="IPR036047">
    <property type="entry name" value="F-box-like_dom_sf"/>
</dbReference>
<evidence type="ECO:0000313" key="3">
    <source>
        <dbReference type="Proteomes" id="UP001233271"/>
    </source>
</evidence>